<organism evidence="1 2">
    <name type="scientific">Malus domestica</name>
    <name type="common">Apple</name>
    <name type="synonym">Pyrus malus</name>
    <dbReference type="NCBI Taxonomy" id="3750"/>
    <lineage>
        <taxon>Eukaryota</taxon>
        <taxon>Viridiplantae</taxon>
        <taxon>Streptophyta</taxon>
        <taxon>Embryophyta</taxon>
        <taxon>Tracheophyta</taxon>
        <taxon>Spermatophyta</taxon>
        <taxon>Magnoliopsida</taxon>
        <taxon>eudicotyledons</taxon>
        <taxon>Gunneridae</taxon>
        <taxon>Pentapetalae</taxon>
        <taxon>rosids</taxon>
        <taxon>fabids</taxon>
        <taxon>Rosales</taxon>
        <taxon>Rosaceae</taxon>
        <taxon>Amygdaloideae</taxon>
        <taxon>Maleae</taxon>
        <taxon>Malus</taxon>
    </lineage>
</organism>
<dbReference type="AlphaFoldDB" id="A0A498JC47"/>
<reference evidence="1 2" key="1">
    <citation type="submission" date="2018-10" db="EMBL/GenBank/DDBJ databases">
        <title>A high-quality apple genome assembly.</title>
        <authorList>
            <person name="Hu J."/>
        </authorList>
    </citation>
    <scope>NUCLEOTIDE SEQUENCE [LARGE SCALE GENOMIC DNA]</scope>
    <source>
        <strain evidence="2">cv. HFTH1</strain>
        <tissue evidence="1">Young leaf</tissue>
    </source>
</reference>
<comment type="caution">
    <text evidence="1">The sequence shown here is derived from an EMBL/GenBank/DDBJ whole genome shotgun (WGS) entry which is preliminary data.</text>
</comment>
<dbReference type="EMBL" id="RDQH01000333">
    <property type="protein sequence ID" value="RXH93308.1"/>
    <property type="molecule type" value="Genomic_DNA"/>
</dbReference>
<evidence type="ECO:0000313" key="1">
    <source>
        <dbReference type="EMBL" id="RXH93308.1"/>
    </source>
</evidence>
<accession>A0A498JC47</accession>
<keyword evidence="2" id="KW-1185">Reference proteome</keyword>
<evidence type="ECO:0008006" key="3">
    <source>
        <dbReference type="Google" id="ProtNLM"/>
    </source>
</evidence>
<dbReference type="Proteomes" id="UP000290289">
    <property type="component" value="Chromosome 7"/>
</dbReference>
<protein>
    <recommendedName>
        <fullName evidence="3">RNase H type-1 domain-containing protein</fullName>
    </recommendedName>
</protein>
<sequence length="73" mass="8195">MWLAKAKGLTRIMVEGDLKLVIESISGSYNPPWRLKTILEYIRWLAGSTLPLEAHQAFLFDSIQTGCPNGFSL</sequence>
<name>A0A498JC47_MALDO</name>
<proteinExistence type="predicted"/>
<evidence type="ECO:0000313" key="2">
    <source>
        <dbReference type="Proteomes" id="UP000290289"/>
    </source>
</evidence>
<gene>
    <name evidence="1" type="ORF">DVH24_013884</name>
</gene>